<accession>A0A426YUN8</accession>
<gene>
    <name evidence="1" type="ORF">B296_00018628</name>
</gene>
<name>A0A426YUN8_ENSVE</name>
<dbReference type="EMBL" id="AMZH03010081">
    <property type="protein sequence ID" value="RRT55450.1"/>
    <property type="molecule type" value="Genomic_DNA"/>
</dbReference>
<evidence type="ECO:0000313" key="1">
    <source>
        <dbReference type="EMBL" id="RRT55450.1"/>
    </source>
</evidence>
<proteinExistence type="predicted"/>
<dbReference type="Proteomes" id="UP000287651">
    <property type="component" value="Unassembled WGS sequence"/>
</dbReference>
<evidence type="ECO:0000313" key="2">
    <source>
        <dbReference type="Proteomes" id="UP000287651"/>
    </source>
</evidence>
<protein>
    <submittedName>
        <fullName evidence="1">Uncharacterized protein</fullName>
    </submittedName>
</protein>
<organism evidence="1 2">
    <name type="scientific">Ensete ventricosum</name>
    <name type="common">Abyssinian banana</name>
    <name type="synonym">Musa ensete</name>
    <dbReference type="NCBI Taxonomy" id="4639"/>
    <lineage>
        <taxon>Eukaryota</taxon>
        <taxon>Viridiplantae</taxon>
        <taxon>Streptophyta</taxon>
        <taxon>Embryophyta</taxon>
        <taxon>Tracheophyta</taxon>
        <taxon>Spermatophyta</taxon>
        <taxon>Magnoliopsida</taxon>
        <taxon>Liliopsida</taxon>
        <taxon>Zingiberales</taxon>
        <taxon>Musaceae</taxon>
        <taxon>Ensete</taxon>
    </lineage>
</organism>
<dbReference type="AlphaFoldDB" id="A0A426YUN8"/>
<comment type="caution">
    <text evidence="1">The sequence shown here is derived from an EMBL/GenBank/DDBJ whole genome shotgun (WGS) entry which is preliminary data.</text>
</comment>
<sequence length="98" mass="11223">MVGANGERVGPSVRCPFVVCDAFLVREAFHAMALSFFLCHVMSSRLDQENLTHIKIFTMTEASDQMCMRRYCDGYKWSYRLSKYKSWTLAPAQGLDLS</sequence>
<reference evidence="1 2" key="1">
    <citation type="journal article" date="2014" name="Agronomy (Basel)">
        <title>A Draft Genome Sequence for Ensete ventricosum, the Drought-Tolerant Tree Against Hunger.</title>
        <authorList>
            <person name="Harrison J."/>
            <person name="Moore K.A."/>
            <person name="Paszkiewicz K."/>
            <person name="Jones T."/>
            <person name="Grant M."/>
            <person name="Ambacheew D."/>
            <person name="Muzemil S."/>
            <person name="Studholme D.J."/>
        </authorList>
    </citation>
    <scope>NUCLEOTIDE SEQUENCE [LARGE SCALE GENOMIC DNA]</scope>
</reference>